<sequence length="145" mass="16133">MKSRGHLSCKMWAVASQIVLCDSLSLPWGWAPDPLYVSDRHKRVSCERGLGIWGRSEKGPLTAGALRLEETVTCERSGKNFSLWSKEGDDCEKVANRLSNEPRLDNKEPPLSVMLDGASLISSSLPSPTAFLEQRDPVCFLLMER</sequence>
<feature type="signal peptide" evidence="1">
    <location>
        <begin position="1"/>
        <end position="23"/>
    </location>
</feature>
<dbReference type="AlphaFoldDB" id="A0AAD4Y136"/>
<evidence type="ECO:0000313" key="3">
    <source>
        <dbReference type="Proteomes" id="UP001214576"/>
    </source>
</evidence>
<gene>
    <name evidence="2" type="ORF">MG293_020429</name>
</gene>
<organism evidence="2 3">
    <name type="scientific">Ovis ammon polii</name>
    <dbReference type="NCBI Taxonomy" id="230172"/>
    <lineage>
        <taxon>Eukaryota</taxon>
        <taxon>Metazoa</taxon>
        <taxon>Chordata</taxon>
        <taxon>Craniata</taxon>
        <taxon>Vertebrata</taxon>
        <taxon>Euteleostomi</taxon>
        <taxon>Mammalia</taxon>
        <taxon>Eutheria</taxon>
        <taxon>Laurasiatheria</taxon>
        <taxon>Artiodactyla</taxon>
        <taxon>Ruminantia</taxon>
        <taxon>Pecora</taxon>
        <taxon>Bovidae</taxon>
        <taxon>Caprinae</taxon>
        <taxon>Ovis</taxon>
    </lineage>
</organism>
<dbReference type="EMBL" id="JAKZEL010000027">
    <property type="protein sequence ID" value="KAI4529751.1"/>
    <property type="molecule type" value="Genomic_DNA"/>
</dbReference>
<protein>
    <submittedName>
        <fullName evidence="2">Uncharacterized protein</fullName>
    </submittedName>
</protein>
<keyword evidence="1" id="KW-0732">Signal</keyword>
<proteinExistence type="predicted"/>
<evidence type="ECO:0000313" key="2">
    <source>
        <dbReference type="EMBL" id="KAI4529751.1"/>
    </source>
</evidence>
<evidence type="ECO:0000256" key="1">
    <source>
        <dbReference type="SAM" id="SignalP"/>
    </source>
</evidence>
<reference evidence="2" key="1">
    <citation type="submission" date="2022-03" db="EMBL/GenBank/DDBJ databases">
        <title>Genomic analyses of argali, domestic sheep and their hybrids provide insights into chromosomal evolution, heterosis and genetic basis of agronomic traits.</title>
        <authorList>
            <person name="Li M."/>
        </authorList>
    </citation>
    <scope>NUCLEOTIDE SEQUENCE</scope>
    <source>
        <strain evidence="2">CAU-MHL-2022a</strain>
        <tissue evidence="2">Skin</tissue>
    </source>
</reference>
<feature type="chain" id="PRO_5042080773" evidence="1">
    <location>
        <begin position="24"/>
        <end position="145"/>
    </location>
</feature>
<name>A0AAD4Y136_OVIAM</name>
<keyword evidence="3" id="KW-1185">Reference proteome</keyword>
<accession>A0AAD4Y136</accession>
<comment type="caution">
    <text evidence="2">The sequence shown here is derived from an EMBL/GenBank/DDBJ whole genome shotgun (WGS) entry which is preliminary data.</text>
</comment>
<dbReference type="Proteomes" id="UP001214576">
    <property type="component" value="Unassembled WGS sequence"/>
</dbReference>